<dbReference type="InterPro" id="IPR005835">
    <property type="entry name" value="NTP_transferase_dom"/>
</dbReference>
<reference evidence="2" key="2">
    <citation type="journal article" date="2021" name="PeerJ">
        <title>Extensive microbial diversity within the chicken gut microbiome revealed by metagenomics and culture.</title>
        <authorList>
            <person name="Gilroy R."/>
            <person name="Ravi A."/>
            <person name="Getino M."/>
            <person name="Pursley I."/>
            <person name="Horton D.L."/>
            <person name="Alikhan N.F."/>
            <person name="Baker D."/>
            <person name="Gharbi K."/>
            <person name="Hall N."/>
            <person name="Watson M."/>
            <person name="Adriaenssens E.M."/>
            <person name="Foster-Nyarko E."/>
            <person name="Jarju S."/>
            <person name="Secka A."/>
            <person name="Antonio M."/>
            <person name="Oren A."/>
            <person name="Chaudhuri R.R."/>
            <person name="La Ragione R."/>
            <person name="Hildebrand F."/>
            <person name="Pallen M.J."/>
        </authorList>
    </citation>
    <scope>NUCLEOTIDE SEQUENCE</scope>
    <source>
        <strain evidence="2">CHK195-26880</strain>
    </source>
</reference>
<dbReference type="Pfam" id="PF00483">
    <property type="entry name" value="NTP_transferase"/>
    <property type="match status" value="1"/>
</dbReference>
<comment type="caution">
    <text evidence="2">The sequence shown here is derived from an EMBL/GenBank/DDBJ whole genome shotgun (WGS) entry which is preliminary data.</text>
</comment>
<dbReference type="AlphaFoldDB" id="A0A9D1KBX8"/>
<evidence type="ECO:0000313" key="3">
    <source>
        <dbReference type="Proteomes" id="UP000886833"/>
    </source>
</evidence>
<evidence type="ECO:0000313" key="2">
    <source>
        <dbReference type="EMBL" id="HIT38049.1"/>
    </source>
</evidence>
<evidence type="ECO:0000259" key="1">
    <source>
        <dbReference type="Pfam" id="PF00483"/>
    </source>
</evidence>
<protein>
    <recommendedName>
        <fullName evidence="1">Nucleotidyl transferase domain-containing protein</fullName>
    </recommendedName>
</protein>
<dbReference type="EMBL" id="DVKQ01000080">
    <property type="protein sequence ID" value="HIT38049.1"/>
    <property type="molecule type" value="Genomic_DNA"/>
</dbReference>
<proteinExistence type="predicted"/>
<reference evidence="2" key="1">
    <citation type="submission" date="2020-10" db="EMBL/GenBank/DDBJ databases">
        <authorList>
            <person name="Gilroy R."/>
        </authorList>
    </citation>
    <scope>NUCLEOTIDE SEQUENCE</scope>
    <source>
        <strain evidence="2">CHK195-26880</strain>
    </source>
</reference>
<accession>A0A9D1KBX8</accession>
<sequence>MLKDKTLLIMAAGMGNRFGGLKQLESVGPNGEFIIDYSIYDAIRLGFTKVVFIIKEENYQKFRETIGMRIEPYIKVEYVFQNDDFIPIRFKPLLKKRLKPLGTAYAILCAKNKINEPFAVINADDFYGRDAFMKASLYLDNIIYNHYGIVGYKVKNTLTPNGTTKRGIMNVAAGNLYKITESKVTLKKNKIIASPLYSSNGKEIDEDTLVSMNLLLFSPDIFDVISDELYLFLSLHQKNLDDYEFGIPDILDSCLKKNIKTIDVINTTATWYGMTYMEDKAFVVKAIKDMINDGVYPQELWINR</sequence>
<dbReference type="SUPFAM" id="SSF53448">
    <property type="entry name" value="Nucleotide-diphospho-sugar transferases"/>
    <property type="match status" value="1"/>
</dbReference>
<gene>
    <name evidence="2" type="ORF">IAB59_06210</name>
</gene>
<name>A0A9D1KBX8_9FIRM</name>
<organism evidence="2 3">
    <name type="scientific">Candidatus Onthousia faecipullorum</name>
    <dbReference type="NCBI Taxonomy" id="2840887"/>
    <lineage>
        <taxon>Bacteria</taxon>
        <taxon>Bacillati</taxon>
        <taxon>Bacillota</taxon>
        <taxon>Bacilli</taxon>
        <taxon>Candidatus Onthousia</taxon>
    </lineage>
</organism>
<dbReference type="InterPro" id="IPR029044">
    <property type="entry name" value="Nucleotide-diphossugar_trans"/>
</dbReference>
<feature type="domain" description="Nucleotidyl transferase" evidence="1">
    <location>
        <begin position="8"/>
        <end position="135"/>
    </location>
</feature>
<dbReference type="Proteomes" id="UP000886833">
    <property type="component" value="Unassembled WGS sequence"/>
</dbReference>
<dbReference type="Gene3D" id="3.90.550.10">
    <property type="entry name" value="Spore Coat Polysaccharide Biosynthesis Protein SpsA, Chain A"/>
    <property type="match status" value="1"/>
</dbReference>